<protein>
    <submittedName>
        <fullName evidence="1">Uncharacterized protein</fullName>
    </submittedName>
</protein>
<dbReference type="EMBL" id="BART01018142">
    <property type="protein sequence ID" value="GAG86462.1"/>
    <property type="molecule type" value="Genomic_DNA"/>
</dbReference>
<organism evidence="1">
    <name type="scientific">marine sediment metagenome</name>
    <dbReference type="NCBI Taxonomy" id="412755"/>
    <lineage>
        <taxon>unclassified sequences</taxon>
        <taxon>metagenomes</taxon>
        <taxon>ecological metagenomes</taxon>
    </lineage>
</organism>
<feature type="non-terminal residue" evidence="1">
    <location>
        <position position="73"/>
    </location>
</feature>
<comment type="caution">
    <text evidence="1">The sequence shown here is derived from an EMBL/GenBank/DDBJ whole genome shotgun (WGS) entry which is preliminary data.</text>
</comment>
<proteinExistence type="predicted"/>
<gene>
    <name evidence="1" type="ORF">S01H4_34306</name>
</gene>
<dbReference type="AlphaFoldDB" id="X1BZF2"/>
<reference evidence="1" key="1">
    <citation type="journal article" date="2014" name="Front. Microbiol.">
        <title>High frequency of phylogenetically diverse reductive dehalogenase-homologous genes in deep subseafloor sedimentary metagenomes.</title>
        <authorList>
            <person name="Kawai M."/>
            <person name="Futagami T."/>
            <person name="Toyoda A."/>
            <person name="Takaki Y."/>
            <person name="Nishi S."/>
            <person name="Hori S."/>
            <person name="Arai W."/>
            <person name="Tsubouchi T."/>
            <person name="Morono Y."/>
            <person name="Uchiyama I."/>
            <person name="Ito T."/>
            <person name="Fujiyama A."/>
            <person name="Inagaki F."/>
            <person name="Takami H."/>
        </authorList>
    </citation>
    <scope>NUCLEOTIDE SEQUENCE</scope>
    <source>
        <strain evidence="1">Expedition CK06-06</strain>
    </source>
</reference>
<sequence length="73" mass="8356">MPKAIIYDPLSQYDGFPDENRYIPKSDSLTEFDAVCRQLRMKGNITFIVEEAERYLGQGKPLGENAFDLINRG</sequence>
<evidence type="ECO:0000313" key="1">
    <source>
        <dbReference type="EMBL" id="GAG86462.1"/>
    </source>
</evidence>
<name>X1BZF2_9ZZZZ</name>
<accession>X1BZF2</accession>